<comment type="similarity">
    <text evidence="13">Belongs to the aconitase/IPM isomerase family. LeuC type 1 subfamily.</text>
</comment>
<dbReference type="PRINTS" id="PR00415">
    <property type="entry name" value="ACONITASE"/>
</dbReference>
<dbReference type="NCBIfam" id="TIGR00170">
    <property type="entry name" value="leuC"/>
    <property type="match status" value="1"/>
</dbReference>
<dbReference type="Gene3D" id="3.30.499.10">
    <property type="entry name" value="Aconitase, domain 3"/>
    <property type="match status" value="2"/>
</dbReference>
<dbReference type="Proteomes" id="UP001161422">
    <property type="component" value="Unassembled WGS sequence"/>
</dbReference>
<feature type="domain" description="Aconitase/3-isopropylmalate dehydratase large subunit alpha/beta/alpha" evidence="14">
    <location>
        <begin position="9"/>
        <end position="463"/>
    </location>
</feature>
<gene>
    <name evidence="15" type="primary">leuC_2</name>
    <name evidence="13" type="synonym">leuC</name>
    <name evidence="15" type="ORF">GCM10007895_16740</name>
</gene>
<keyword evidence="7 13" id="KW-0028">Amino-acid biosynthesis</keyword>
<proteinExistence type="inferred from homology"/>
<keyword evidence="5 13" id="KW-0432">Leucine biosynthesis</keyword>
<dbReference type="NCBIfam" id="NF009116">
    <property type="entry name" value="PRK12466.1"/>
    <property type="match status" value="1"/>
</dbReference>
<evidence type="ECO:0000313" key="16">
    <source>
        <dbReference type="Proteomes" id="UP001161422"/>
    </source>
</evidence>
<dbReference type="Pfam" id="PF00330">
    <property type="entry name" value="Aconitase"/>
    <property type="match status" value="1"/>
</dbReference>
<evidence type="ECO:0000256" key="1">
    <source>
        <dbReference type="ARBA" id="ARBA00000491"/>
    </source>
</evidence>
<dbReference type="FunFam" id="3.30.499.10:FF:000007">
    <property type="entry name" value="3-isopropylmalate dehydratase large subunit"/>
    <property type="match status" value="1"/>
</dbReference>
<keyword evidence="11 13" id="KW-0456">Lyase</keyword>
<evidence type="ECO:0000256" key="10">
    <source>
        <dbReference type="ARBA" id="ARBA00023014"/>
    </source>
</evidence>
<evidence type="ECO:0000256" key="12">
    <source>
        <dbReference type="ARBA" id="ARBA00023304"/>
    </source>
</evidence>
<dbReference type="InterPro" id="IPR004430">
    <property type="entry name" value="3-IsopropMal_deHydase_lsu"/>
</dbReference>
<dbReference type="GO" id="GO:0046872">
    <property type="term" value="F:metal ion binding"/>
    <property type="evidence" value="ECO:0007669"/>
    <property type="project" value="UniProtKB-KW"/>
</dbReference>
<dbReference type="EC" id="4.2.1.33" evidence="13"/>
<evidence type="ECO:0000256" key="9">
    <source>
        <dbReference type="ARBA" id="ARBA00023004"/>
    </source>
</evidence>
<dbReference type="CDD" id="cd01583">
    <property type="entry name" value="IPMI"/>
    <property type="match status" value="1"/>
</dbReference>
<dbReference type="PANTHER" id="PTHR43822:SF9">
    <property type="entry name" value="3-ISOPROPYLMALATE DEHYDRATASE"/>
    <property type="match status" value="1"/>
</dbReference>
<dbReference type="InterPro" id="IPR036008">
    <property type="entry name" value="Aconitase_4Fe-4S_dom"/>
</dbReference>
<comment type="function">
    <text evidence="2 13">Catalyzes the isomerization between 2-isopropylmalate and 3-isopropylmalate, via the formation of 2-isopropylmaleate.</text>
</comment>
<protein>
    <recommendedName>
        <fullName evidence="13">3-isopropylmalate dehydratase large subunit</fullName>
        <ecNumber evidence="13">4.2.1.33</ecNumber>
    </recommendedName>
    <alternativeName>
        <fullName evidence="13">Alpha-IPM isomerase</fullName>
        <shortName evidence="13">IPMI</shortName>
    </alternativeName>
    <alternativeName>
        <fullName evidence="13">Isopropylmalate isomerase</fullName>
    </alternativeName>
</protein>
<keyword evidence="10 13" id="KW-0411">Iron-sulfur</keyword>
<dbReference type="NCBIfam" id="NF004016">
    <property type="entry name" value="PRK05478.1"/>
    <property type="match status" value="1"/>
</dbReference>
<evidence type="ECO:0000256" key="13">
    <source>
        <dbReference type="HAMAP-Rule" id="MF_01026"/>
    </source>
</evidence>
<dbReference type="HAMAP" id="MF_01026">
    <property type="entry name" value="LeuC_type1"/>
    <property type="match status" value="1"/>
</dbReference>
<dbReference type="GO" id="GO:0003861">
    <property type="term" value="F:3-isopropylmalate dehydratase activity"/>
    <property type="evidence" value="ECO:0007669"/>
    <property type="project" value="UniProtKB-UniRule"/>
</dbReference>
<evidence type="ECO:0000256" key="11">
    <source>
        <dbReference type="ARBA" id="ARBA00023239"/>
    </source>
</evidence>
<dbReference type="InterPro" id="IPR050067">
    <property type="entry name" value="IPM_dehydratase_rel_enz"/>
</dbReference>
<feature type="binding site" evidence="13">
    <location>
        <position position="416"/>
    </location>
    <ligand>
        <name>[4Fe-4S] cluster</name>
        <dbReference type="ChEBI" id="CHEBI:49883"/>
    </ligand>
</feature>
<dbReference type="AlphaFoldDB" id="A0AA37RWH2"/>
<keyword evidence="12 13" id="KW-0100">Branched-chain amino acid biosynthesis</keyword>
<evidence type="ECO:0000256" key="4">
    <source>
        <dbReference type="ARBA" id="ARBA00011271"/>
    </source>
</evidence>
<dbReference type="PANTHER" id="PTHR43822">
    <property type="entry name" value="HOMOACONITASE, MITOCHONDRIAL-RELATED"/>
    <property type="match status" value="1"/>
</dbReference>
<evidence type="ECO:0000259" key="14">
    <source>
        <dbReference type="Pfam" id="PF00330"/>
    </source>
</evidence>
<evidence type="ECO:0000256" key="5">
    <source>
        <dbReference type="ARBA" id="ARBA00022430"/>
    </source>
</evidence>
<keyword evidence="9 13" id="KW-0408">Iron</keyword>
<reference evidence="15" key="1">
    <citation type="journal article" date="2014" name="Int. J. Syst. Evol. Microbiol.">
        <title>Complete genome sequence of Corynebacterium casei LMG S-19264T (=DSM 44701T), isolated from a smear-ripened cheese.</title>
        <authorList>
            <consortium name="US DOE Joint Genome Institute (JGI-PGF)"/>
            <person name="Walter F."/>
            <person name="Albersmeier A."/>
            <person name="Kalinowski J."/>
            <person name="Ruckert C."/>
        </authorList>
    </citation>
    <scope>NUCLEOTIDE SEQUENCE</scope>
    <source>
        <strain evidence="15">NBRC 101628</strain>
    </source>
</reference>
<evidence type="ECO:0000256" key="8">
    <source>
        <dbReference type="ARBA" id="ARBA00022723"/>
    </source>
</evidence>
<keyword evidence="6 13" id="KW-0004">4Fe-4S</keyword>
<sequence length="474" mass="51005">MTQGMNLFDKVWFEHQVSVDESGNALLYIDRHIIHEITSAQAFDGLRIANRPIWRKESLLAMADHQVPTQDRELGDAGFPDKGALIQVKTLNDNCETNDVAQYGLDDDRHGIVHVAAPEQGAVLPGMTLVCGDSHSSTHGAFAVLAQGIGTSDVEHVMASQCLLQQKPKVMRIVVNGQLGFGVTAKDLALYLISQIGCAGASGYAIEYAGDAVQALSMEGRMTLCNMSIEMGARCGMVAFDQTTQAYLEGLPNAPKGQDWQQALDYWQTLSSDTGATFDAEFVFEAADIAPQVSWGTKPDQTIAIGQTIPSLAQASSSVQSSDWARAYEYMGVGADACIGSYAIDQVFIGSCTNGRLEDIRAVAEVVKGRKLASHIKRAMVVPGSAKVKRLAESEGLDKILVEAGFQWREAGCSMCNAMNPDRLEPGERCASTSNRNFEGRQGLGGRTHLVSPAMAAAAAIAGHFVDVRQWQEN</sequence>
<organism evidence="15 16">
    <name type="scientific">Paraferrimonas sedimenticola</name>
    <dbReference type="NCBI Taxonomy" id="375674"/>
    <lineage>
        <taxon>Bacteria</taxon>
        <taxon>Pseudomonadati</taxon>
        <taxon>Pseudomonadota</taxon>
        <taxon>Gammaproteobacteria</taxon>
        <taxon>Alteromonadales</taxon>
        <taxon>Ferrimonadaceae</taxon>
        <taxon>Paraferrimonas</taxon>
    </lineage>
</organism>
<dbReference type="SUPFAM" id="SSF53732">
    <property type="entry name" value="Aconitase iron-sulfur domain"/>
    <property type="match status" value="1"/>
</dbReference>
<evidence type="ECO:0000256" key="3">
    <source>
        <dbReference type="ARBA" id="ARBA00004729"/>
    </source>
</evidence>
<dbReference type="GO" id="GO:0051539">
    <property type="term" value="F:4 iron, 4 sulfur cluster binding"/>
    <property type="evidence" value="ECO:0007669"/>
    <property type="project" value="UniProtKB-KW"/>
</dbReference>
<dbReference type="RefSeq" id="WP_095505197.1">
    <property type="nucleotide sequence ID" value="NZ_BSNC01000004.1"/>
</dbReference>
<dbReference type="InterPro" id="IPR033941">
    <property type="entry name" value="IPMI_cat"/>
</dbReference>
<dbReference type="EMBL" id="BSNC01000004">
    <property type="protein sequence ID" value="GLP96368.1"/>
    <property type="molecule type" value="Genomic_DNA"/>
</dbReference>
<comment type="cofactor">
    <cofactor evidence="13">
        <name>[4Fe-4S] cluster</name>
        <dbReference type="ChEBI" id="CHEBI:49883"/>
    </cofactor>
    <text evidence="13">Binds 1 [4Fe-4S] cluster per subunit.</text>
</comment>
<keyword evidence="8 13" id="KW-0479">Metal-binding</keyword>
<name>A0AA37RWH2_9GAMM</name>
<comment type="caution">
    <text evidence="15">The sequence shown here is derived from an EMBL/GenBank/DDBJ whole genome shotgun (WGS) entry which is preliminary data.</text>
</comment>
<feature type="binding site" evidence="13">
    <location>
        <position position="352"/>
    </location>
    <ligand>
        <name>[4Fe-4S] cluster</name>
        <dbReference type="ChEBI" id="CHEBI:49883"/>
    </ligand>
</feature>
<dbReference type="InterPro" id="IPR015931">
    <property type="entry name" value="Acnase/IPM_dHydase_lsu_aba_1/3"/>
</dbReference>
<accession>A0AA37RWH2</accession>
<comment type="catalytic activity">
    <reaction evidence="1 13">
        <text>(2R,3S)-3-isopropylmalate = (2S)-2-isopropylmalate</text>
        <dbReference type="Rhea" id="RHEA:32287"/>
        <dbReference type="ChEBI" id="CHEBI:1178"/>
        <dbReference type="ChEBI" id="CHEBI:35121"/>
        <dbReference type="EC" id="4.2.1.33"/>
    </reaction>
</comment>
<keyword evidence="16" id="KW-1185">Reference proteome</keyword>
<feature type="binding site" evidence="13">
    <location>
        <position position="413"/>
    </location>
    <ligand>
        <name>[4Fe-4S] cluster</name>
        <dbReference type="ChEBI" id="CHEBI:49883"/>
    </ligand>
</feature>
<comment type="pathway">
    <text evidence="3 13">Amino-acid biosynthesis; L-leucine biosynthesis; L-leucine from 3-methyl-2-oxobutanoate: step 2/4.</text>
</comment>
<comment type="subunit">
    <text evidence="4 13">Heterodimer of LeuC and LeuD.</text>
</comment>
<dbReference type="InterPro" id="IPR001030">
    <property type="entry name" value="Acoase/IPM_deHydtase_lsu_aba"/>
</dbReference>
<evidence type="ECO:0000256" key="2">
    <source>
        <dbReference type="ARBA" id="ARBA00002695"/>
    </source>
</evidence>
<dbReference type="PROSITE" id="PS00450">
    <property type="entry name" value="ACONITASE_1"/>
    <property type="match status" value="1"/>
</dbReference>
<dbReference type="GO" id="GO:0009098">
    <property type="term" value="P:L-leucine biosynthetic process"/>
    <property type="evidence" value="ECO:0007669"/>
    <property type="project" value="UniProtKB-UniRule"/>
</dbReference>
<evidence type="ECO:0000313" key="15">
    <source>
        <dbReference type="EMBL" id="GLP96368.1"/>
    </source>
</evidence>
<evidence type="ECO:0000256" key="7">
    <source>
        <dbReference type="ARBA" id="ARBA00022605"/>
    </source>
</evidence>
<evidence type="ECO:0000256" key="6">
    <source>
        <dbReference type="ARBA" id="ARBA00022485"/>
    </source>
</evidence>
<dbReference type="InterPro" id="IPR018136">
    <property type="entry name" value="Aconitase_4Fe-4S_BS"/>
</dbReference>
<reference evidence="15" key="2">
    <citation type="submission" date="2023-01" db="EMBL/GenBank/DDBJ databases">
        <title>Draft genome sequence of Paraferrimonas sedimenticola strain NBRC 101628.</title>
        <authorList>
            <person name="Sun Q."/>
            <person name="Mori K."/>
        </authorList>
    </citation>
    <scope>NUCLEOTIDE SEQUENCE</scope>
    <source>
        <strain evidence="15">NBRC 101628</strain>
    </source>
</reference>